<reference evidence="2 3" key="1">
    <citation type="submission" date="2019-05" db="EMBL/GenBank/DDBJ databases">
        <title>Arcobacter sp. nov., isolated from sea sediment.</title>
        <authorList>
            <person name="Kim W."/>
        </authorList>
    </citation>
    <scope>NUCLEOTIDE SEQUENCE [LARGE SCALE GENOMIC DNA]</scope>
    <source>
        <strain evidence="2 3">CAU 1517</strain>
    </source>
</reference>
<dbReference type="AlphaFoldDB" id="A0A5R8XZL3"/>
<sequence>MDFLSLFLIFIALELFESNWQKSDTLHGVLYNNYSIYQKGIIYFFLLNPSFIYSIFLVIFLQNNGFLMLSIVGLKFLDIAFKLNLLTKMAQGVDLQEIMPNIQMNFIFRYMNALIYPLTFLFAVSYF</sequence>
<proteinExistence type="predicted"/>
<keyword evidence="1" id="KW-1133">Transmembrane helix</keyword>
<name>A0A5R8XZL3_9BACT</name>
<dbReference type="OrthoDB" id="5365642at2"/>
<feature type="transmembrane region" description="Helical" evidence="1">
    <location>
        <begin position="66"/>
        <end position="86"/>
    </location>
</feature>
<gene>
    <name evidence="2" type="ORF">FDK22_12660</name>
</gene>
<keyword evidence="1" id="KW-0472">Membrane</keyword>
<evidence type="ECO:0000313" key="3">
    <source>
        <dbReference type="Proteomes" id="UP000308901"/>
    </source>
</evidence>
<dbReference type="Proteomes" id="UP000308901">
    <property type="component" value="Unassembled WGS sequence"/>
</dbReference>
<accession>A0A5R8XZL3</accession>
<dbReference type="EMBL" id="VANU01000005">
    <property type="protein sequence ID" value="TLP37088.1"/>
    <property type="molecule type" value="Genomic_DNA"/>
</dbReference>
<feature type="transmembrane region" description="Helical" evidence="1">
    <location>
        <begin position="106"/>
        <end position="126"/>
    </location>
</feature>
<comment type="caution">
    <text evidence="2">The sequence shown here is derived from an EMBL/GenBank/DDBJ whole genome shotgun (WGS) entry which is preliminary data.</text>
</comment>
<feature type="transmembrane region" description="Helical" evidence="1">
    <location>
        <begin position="42"/>
        <end position="61"/>
    </location>
</feature>
<evidence type="ECO:0000256" key="1">
    <source>
        <dbReference type="SAM" id="Phobius"/>
    </source>
</evidence>
<keyword evidence="3" id="KW-1185">Reference proteome</keyword>
<protein>
    <submittedName>
        <fullName evidence="2">Uncharacterized protein</fullName>
    </submittedName>
</protein>
<dbReference type="RefSeq" id="WP_138153342.1">
    <property type="nucleotide sequence ID" value="NZ_VANU01000005.1"/>
</dbReference>
<organism evidence="2 3">
    <name type="scientific">Arcobacter arenosus</name>
    <dbReference type="NCBI Taxonomy" id="2576037"/>
    <lineage>
        <taxon>Bacteria</taxon>
        <taxon>Pseudomonadati</taxon>
        <taxon>Campylobacterota</taxon>
        <taxon>Epsilonproteobacteria</taxon>
        <taxon>Campylobacterales</taxon>
        <taxon>Arcobacteraceae</taxon>
        <taxon>Arcobacter</taxon>
    </lineage>
</organism>
<evidence type="ECO:0000313" key="2">
    <source>
        <dbReference type="EMBL" id="TLP37088.1"/>
    </source>
</evidence>
<keyword evidence="1" id="KW-0812">Transmembrane</keyword>